<dbReference type="GeneID" id="28975402"/>
<accession>A0A0P9EFD1</accession>
<feature type="region of interest" description="Disordered" evidence="1">
    <location>
        <begin position="137"/>
        <end position="185"/>
    </location>
</feature>
<dbReference type="Proteomes" id="UP000053890">
    <property type="component" value="Unassembled WGS sequence"/>
</dbReference>
<keyword evidence="3" id="KW-1185">Reference proteome</keyword>
<dbReference type="OMA" id="CWTIHRP"/>
<reference evidence="2 3" key="1">
    <citation type="journal article" date="2015" name="Front. Microbiol.">
        <title>Genome sequence of the plant growth promoting endophytic yeast Rhodotorula graminis WP1.</title>
        <authorList>
            <person name="Firrincieli A."/>
            <person name="Otillar R."/>
            <person name="Salamov A."/>
            <person name="Schmutz J."/>
            <person name="Khan Z."/>
            <person name="Redman R.S."/>
            <person name="Fleck N.D."/>
            <person name="Lindquist E."/>
            <person name="Grigoriev I.V."/>
            <person name="Doty S.L."/>
        </authorList>
    </citation>
    <scope>NUCLEOTIDE SEQUENCE [LARGE SCALE GENOMIC DNA]</scope>
    <source>
        <strain evidence="2 3">WP1</strain>
    </source>
</reference>
<evidence type="ECO:0000313" key="2">
    <source>
        <dbReference type="EMBL" id="KPV72083.1"/>
    </source>
</evidence>
<gene>
    <name evidence="2" type="ORF">RHOBADRAFT_47266</name>
</gene>
<dbReference type="OrthoDB" id="3362250at2759"/>
<name>A0A0P9EFD1_RHOGW</name>
<dbReference type="AlphaFoldDB" id="A0A0P9EFD1"/>
<proteinExistence type="predicted"/>
<organism evidence="2 3">
    <name type="scientific">Rhodotorula graminis (strain WP1)</name>
    <dbReference type="NCBI Taxonomy" id="578459"/>
    <lineage>
        <taxon>Eukaryota</taxon>
        <taxon>Fungi</taxon>
        <taxon>Dikarya</taxon>
        <taxon>Basidiomycota</taxon>
        <taxon>Pucciniomycotina</taxon>
        <taxon>Microbotryomycetes</taxon>
        <taxon>Sporidiobolales</taxon>
        <taxon>Sporidiobolaceae</taxon>
        <taxon>Rhodotorula</taxon>
    </lineage>
</organism>
<feature type="compositionally biased region" description="Low complexity" evidence="1">
    <location>
        <begin position="137"/>
        <end position="169"/>
    </location>
</feature>
<evidence type="ECO:0000256" key="1">
    <source>
        <dbReference type="SAM" id="MobiDB-lite"/>
    </source>
</evidence>
<sequence>MRCYDLEENEPLDGQQAVTVKEHGTGRVLWTKTRELDDDEIVSTVFDSLHQPRWRIRRPTRGWYLILQRASSSPDGDDPYIELAPVKTRRGAGSDALELEFRVHGQAGSAASASSAATRPRSPSVRLDMATDLHDAPASSAMAPSLSTASAASAASSATPLNNPSSSPTAHRRSRSSMSSPVKAAGPSLAASATYRLRPSFPPGFHTSEQSRSSLFGKLKNWVVEPPRRFCCVRVAAGGGSEEDALAAEPVMAFFHPRLRGTLSLSPSLVDSSGLEPSFWAALACAYVDVIEERDGYEAAQGGD</sequence>
<dbReference type="RefSeq" id="XP_018268132.1">
    <property type="nucleotide sequence ID" value="XM_018414954.1"/>
</dbReference>
<dbReference type="STRING" id="578459.A0A0P9EFD1"/>
<dbReference type="EMBL" id="KQ474089">
    <property type="protein sequence ID" value="KPV72083.1"/>
    <property type="molecule type" value="Genomic_DNA"/>
</dbReference>
<protein>
    <submittedName>
        <fullName evidence="2">Uncharacterized protein</fullName>
    </submittedName>
</protein>
<evidence type="ECO:0000313" key="3">
    <source>
        <dbReference type="Proteomes" id="UP000053890"/>
    </source>
</evidence>